<dbReference type="AlphaFoldDB" id="A0A921ZHR8"/>
<accession>A0A921ZHR8</accession>
<reference evidence="2" key="1">
    <citation type="journal article" date="2016" name="Insect Biochem. Mol. Biol.">
        <title>Multifaceted biological insights from a draft genome sequence of the tobacco hornworm moth, Manduca sexta.</title>
        <authorList>
            <person name="Kanost M.R."/>
            <person name="Arrese E.L."/>
            <person name="Cao X."/>
            <person name="Chen Y.R."/>
            <person name="Chellapilla S."/>
            <person name="Goldsmith M.R."/>
            <person name="Grosse-Wilde E."/>
            <person name="Heckel D.G."/>
            <person name="Herndon N."/>
            <person name="Jiang H."/>
            <person name="Papanicolaou A."/>
            <person name="Qu J."/>
            <person name="Soulages J.L."/>
            <person name="Vogel H."/>
            <person name="Walters J."/>
            <person name="Waterhouse R.M."/>
            <person name="Ahn S.J."/>
            <person name="Almeida F.C."/>
            <person name="An C."/>
            <person name="Aqrawi P."/>
            <person name="Bretschneider A."/>
            <person name="Bryant W.B."/>
            <person name="Bucks S."/>
            <person name="Chao H."/>
            <person name="Chevignon G."/>
            <person name="Christen J.M."/>
            <person name="Clarke D.F."/>
            <person name="Dittmer N.T."/>
            <person name="Ferguson L.C.F."/>
            <person name="Garavelou S."/>
            <person name="Gordon K.H.J."/>
            <person name="Gunaratna R.T."/>
            <person name="Han Y."/>
            <person name="Hauser F."/>
            <person name="He Y."/>
            <person name="Heidel-Fischer H."/>
            <person name="Hirsh A."/>
            <person name="Hu Y."/>
            <person name="Jiang H."/>
            <person name="Kalra D."/>
            <person name="Klinner C."/>
            <person name="Konig C."/>
            <person name="Kovar C."/>
            <person name="Kroll A.R."/>
            <person name="Kuwar S.S."/>
            <person name="Lee S.L."/>
            <person name="Lehman R."/>
            <person name="Li K."/>
            <person name="Li Z."/>
            <person name="Liang H."/>
            <person name="Lovelace S."/>
            <person name="Lu Z."/>
            <person name="Mansfield J.H."/>
            <person name="McCulloch K.J."/>
            <person name="Mathew T."/>
            <person name="Morton B."/>
            <person name="Muzny D.M."/>
            <person name="Neunemann D."/>
            <person name="Ongeri F."/>
            <person name="Pauchet Y."/>
            <person name="Pu L.L."/>
            <person name="Pyrousis I."/>
            <person name="Rao X.J."/>
            <person name="Redding A."/>
            <person name="Roesel C."/>
            <person name="Sanchez-Gracia A."/>
            <person name="Schaack S."/>
            <person name="Shukla A."/>
            <person name="Tetreau G."/>
            <person name="Wang Y."/>
            <person name="Xiong G.H."/>
            <person name="Traut W."/>
            <person name="Walsh T.K."/>
            <person name="Worley K.C."/>
            <person name="Wu D."/>
            <person name="Wu W."/>
            <person name="Wu Y.Q."/>
            <person name="Zhang X."/>
            <person name="Zou Z."/>
            <person name="Zucker H."/>
            <person name="Briscoe A.D."/>
            <person name="Burmester T."/>
            <person name="Clem R.J."/>
            <person name="Feyereisen R."/>
            <person name="Grimmelikhuijzen C.J.P."/>
            <person name="Hamodrakas S.J."/>
            <person name="Hansson B.S."/>
            <person name="Huguet E."/>
            <person name="Jermiin L.S."/>
            <person name="Lan Q."/>
            <person name="Lehman H.K."/>
            <person name="Lorenzen M."/>
            <person name="Merzendorfer H."/>
            <person name="Michalopoulos I."/>
            <person name="Morton D.B."/>
            <person name="Muthukrishnan S."/>
            <person name="Oakeshott J.G."/>
            <person name="Palmer W."/>
            <person name="Park Y."/>
            <person name="Passarelli A.L."/>
            <person name="Rozas J."/>
            <person name="Schwartz L.M."/>
            <person name="Smith W."/>
            <person name="Southgate A."/>
            <person name="Vilcinskas A."/>
            <person name="Vogt R."/>
            <person name="Wang P."/>
            <person name="Werren J."/>
            <person name="Yu X.Q."/>
            <person name="Zhou J.J."/>
            <person name="Brown S.J."/>
            <person name="Scherer S.E."/>
            <person name="Richards S."/>
            <person name="Blissard G.W."/>
        </authorList>
    </citation>
    <scope>NUCLEOTIDE SEQUENCE</scope>
</reference>
<evidence type="ECO:0000256" key="1">
    <source>
        <dbReference type="SAM" id="SignalP"/>
    </source>
</evidence>
<gene>
    <name evidence="2" type="ORF">O3G_MSEX010742</name>
</gene>
<keyword evidence="1" id="KW-0732">Signal</keyword>
<proteinExistence type="predicted"/>
<organism evidence="2 3">
    <name type="scientific">Manduca sexta</name>
    <name type="common">Tobacco hawkmoth</name>
    <name type="synonym">Tobacco hornworm</name>
    <dbReference type="NCBI Taxonomy" id="7130"/>
    <lineage>
        <taxon>Eukaryota</taxon>
        <taxon>Metazoa</taxon>
        <taxon>Ecdysozoa</taxon>
        <taxon>Arthropoda</taxon>
        <taxon>Hexapoda</taxon>
        <taxon>Insecta</taxon>
        <taxon>Pterygota</taxon>
        <taxon>Neoptera</taxon>
        <taxon>Endopterygota</taxon>
        <taxon>Lepidoptera</taxon>
        <taxon>Glossata</taxon>
        <taxon>Ditrysia</taxon>
        <taxon>Bombycoidea</taxon>
        <taxon>Sphingidae</taxon>
        <taxon>Sphinginae</taxon>
        <taxon>Sphingini</taxon>
        <taxon>Manduca</taxon>
    </lineage>
</organism>
<sequence>MIAFILFFNIIMHNVVASSRESDIWKFEMTLPTFLEEYFFKKKYTRQSKINSEEQFDNLRITLSGPGVAALQRILGGVARKSIQTPGVEVGPGAFKSDIVSYPPNKFIDDLKKLIKLKQKMEESNKN</sequence>
<reference evidence="2" key="2">
    <citation type="submission" date="2020-12" db="EMBL/GenBank/DDBJ databases">
        <authorList>
            <person name="Kanost M."/>
        </authorList>
    </citation>
    <scope>NUCLEOTIDE SEQUENCE</scope>
</reference>
<keyword evidence="3" id="KW-1185">Reference proteome</keyword>
<dbReference type="EMBL" id="JH668576">
    <property type="protein sequence ID" value="KAG6458232.1"/>
    <property type="molecule type" value="Genomic_DNA"/>
</dbReference>
<protein>
    <submittedName>
        <fullName evidence="2">Uncharacterized protein</fullName>
    </submittedName>
</protein>
<dbReference type="Proteomes" id="UP000791440">
    <property type="component" value="Unassembled WGS sequence"/>
</dbReference>
<evidence type="ECO:0000313" key="2">
    <source>
        <dbReference type="EMBL" id="KAG6458232.1"/>
    </source>
</evidence>
<comment type="caution">
    <text evidence="2">The sequence shown here is derived from an EMBL/GenBank/DDBJ whole genome shotgun (WGS) entry which is preliminary data.</text>
</comment>
<feature type="signal peptide" evidence="1">
    <location>
        <begin position="1"/>
        <end position="17"/>
    </location>
</feature>
<evidence type="ECO:0000313" key="3">
    <source>
        <dbReference type="Proteomes" id="UP000791440"/>
    </source>
</evidence>
<name>A0A921ZHR8_MANSE</name>
<feature type="chain" id="PRO_5036949824" evidence="1">
    <location>
        <begin position="18"/>
        <end position="127"/>
    </location>
</feature>